<dbReference type="AlphaFoldDB" id="A0A0F7ZXT3"/>
<evidence type="ECO:0000313" key="2">
    <source>
        <dbReference type="EMBL" id="KJZ71272.1"/>
    </source>
</evidence>
<proteinExistence type="predicted"/>
<feature type="region of interest" description="Disordered" evidence="1">
    <location>
        <begin position="287"/>
        <end position="344"/>
    </location>
</feature>
<organism evidence="2 3">
    <name type="scientific">Hirsutella minnesotensis 3608</name>
    <dbReference type="NCBI Taxonomy" id="1043627"/>
    <lineage>
        <taxon>Eukaryota</taxon>
        <taxon>Fungi</taxon>
        <taxon>Dikarya</taxon>
        <taxon>Ascomycota</taxon>
        <taxon>Pezizomycotina</taxon>
        <taxon>Sordariomycetes</taxon>
        <taxon>Hypocreomycetidae</taxon>
        <taxon>Hypocreales</taxon>
        <taxon>Ophiocordycipitaceae</taxon>
        <taxon>Hirsutella</taxon>
    </lineage>
</organism>
<protein>
    <submittedName>
        <fullName evidence="2">Uncharacterized protein</fullName>
    </submittedName>
</protein>
<name>A0A0F7ZXT3_9HYPO</name>
<gene>
    <name evidence="2" type="ORF">HIM_09345</name>
</gene>
<feature type="region of interest" description="Disordered" evidence="1">
    <location>
        <begin position="357"/>
        <end position="383"/>
    </location>
</feature>
<evidence type="ECO:0000313" key="3">
    <source>
        <dbReference type="Proteomes" id="UP000054481"/>
    </source>
</evidence>
<feature type="compositionally biased region" description="Basic and acidic residues" evidence="1">
    <location>
        <begin position="369"/>
        <end position="383"/>
    </location>
</feature>
<feature type="compositionally biased region" description="Polar residues" evidence="1">
    <location>
        <begin position="357"/>
        <end position="367"/>
    </location>
</feature>
<evidence type="ECO:0000256" key="1">
    <source>
        <dbReference type="SAM" id="MobiDB-lite"/>
    </source>
</evidence>
<dbReference type="Proteomes" id="UP000054481">
    <property type="component" value="Unassembled WGS sequence"/>
</dbReference>
<reference evidence="2 3" key="1">
    <citation type="journal article" date="2014" name="Genome Biol. Evol.">
        <title>Comparative genomics and transcriptomics analyses reveal divergent lifestyle features of nematode endoparasitic fungus Hirsutella minnesotensis.</title>
        <authorList>
            <person name="Lai Y."/>
            <person name="Liu K."/>
            <person name="Zhang X."/>
            <person name="Zhang X."/>
            <person name="Li K."/>
            <person name="Wang N."/>
            <person name="Shu C."/>
            <person name="Wu Y."/>
            <person name="Wang C."/>
            <person name="Bushley K.E."/>
            <person name="Xiang M."/>
            <person name="Liu X."/>
        </authorList>
    </citation>
    <scope>NUCLEOTIDE SEQUENCE [LARGE SCALE GENOMIC DNA]</scope>
    <source>
        <strain evidence="2 3">3608</strain>
    </source>
</reference>
<sequence>MEKQTAEERKRQWQWHTTDAAHETFNKAFLEASCWPCGFYSRASSRLRSALTGHNADKIPDQGCCNPECAQFALCLPFYGCFIARLQTTVRAFYNIDGSDTSDWYDGCCCPCLTLIRNENEILLREKQHMRLKDLHEPGTSLASPYCSQAPMTSGNSNFQTTASSAHSCVSPSGLEKDFKNRAVVGAASKGKDAAQQQGAAATEAMLRGGANEASPQRPVPVAASLVGRHSLTQDQLTALGVPPMIHELQPSPESTPQKKSTAHLLEHDTVTPATIFGAAHRLSRDFKSAQASSSPKHKLAEDRVGKTDTPRVSHELKDDATTAVKDVSGPKHSIGANQPVKVASGENAHALRDDSMTMSAGDSSTAHVLKDDAKTDSGVKDLKHELTVDKETRTGASMGKTHQLEGR</sequence>
<dbReference type="OrthoDB" id="1045822at2759"/>
<feature type="region of interest" description="Disordered" evidence="1">
    <location>
        <begin position="389"/>
        <end position="408"/>
    </location>
</feature>
<accession>A0A0F7ZXT3</accession>
<feature type="compositionally biased region" description="Basic and acidic residues" evidence="1">
    <location>
        <begin position="299"/>
        <end position="321"/>
    </location>
</feature>
<dbReference type="EMBL" id="KQ030581">
    <property type="protein sequence ID" value="KJZ71272.1"/>
    <property type="molecule type" value="Genomic_DNA"/>
</dbReference>
<keyword evidence="3" id="KW-1185">Reference proteome</keyword>